<proteinExistence type="inferred from homology"/>
<keyword evidence="10" id="KW-1185">Reference proteome</keyword>
<keyword evidence="3 7" id="KW-0812">Transmembrane</keyword>
<sequence length="161" mass="18549">MSLEKFINGILLIYFPLMVIKAPLLDLYMFLPATSSYGDLLFHFYTWYGDYLKLEKPHFYVGIVWLELLVKWPLCIANFYGLFTNKSWVRTTCLIYGVSTVTVMVAMFFDMVMSSRPTTLMSLYIPFMVFGLITTLKGLIPISSPIDHVRKKTSDGAKKRA</sequence>
<dbReference type="InterPro" id="IPR016964">
    <property type="entry name" value="Sigma2_recept"/>
</dbReference>
<gene>
    <name evidence="9" type="ORF">MKW98_004084</name>
</gene>
<dbReference type="PROSITE" id="PS51751">
    <property type="entry name" value="EXPERA"/>
    <property type="match status" value="1"/>
</dbReference>
<comment type="similarity">
    <text evidence="2">Belongs to the TMEM97/sigma-2 receptor family.</text>
</comment>
<reference evidence="9" key="1">
    <citation type="submission" date="2022-04" db="EMBL/GenBank/DDBJ databases">
        <title>A functionally conserved STORR gene fusion in Papaver species that diverged 16.8 million years ago.</title>
        <authorList>
            <person name="Catania T."/>
        </authorList>
    </citation>
    <scope>NUCLEOTIDE SEQUENCE</scope>
    <source>
        <strain evidence="9">S-188037</strain>
    </source>
</reference>
<name>A0AAD4T111_9MAGN</name>
<feature type="domain" description="EXPERA" evidence="8">
    <location>
        <begin position="7"/>
        <end position="135"/>
    </location>
</feature>
<feature type="transmembrane region" description="Helical" evidence="7">
    <location>
        <begin position="123"/>
        <end position="142"/>
    </location>
</feature>
<feature type="transmembrane region" description="Helical" evidence="7">
    <location>
        <begin position="59"/>
        <end position="81"/>
    </location>
</feature>
<dbReference type="AlphaFoldDB" id="A0AAD4T111"/>
<evidence type="ECO:0000259" key="8">
    <source>
        <dbReference type="PROSITE" id="PS51751"/>
    </source>
</evidence>
<dbReference type="PANTHER" id="PTHR31204:SF1">
    <property type="entry name" value="SIGMA INTRACELLULAR RECEPTOR 2"/>
    <property type="match status" value="1"/>
</dbReference>
<keyword evidence="5 7" id="KW-1133">Transmembrane helix</keyword>
<feature type="transmembrane region" description="Helical" evidence="7">
    <location>
        <begin position="12"/>
        <end position="31"/>
    </location>
</feature>
<comment type="caution">
    <text evidence="9">The sequence shown here is derived from an EMBL/GenBank/DDBJ whole genome shotgun (WGS) entry which is preliminary data.</text>
</comment>
<evidence type="ECO:0000256" key="6">
    <source>
        <dbReference type="ARBA" id="ARBA00023136"/>
    </source>
</evidence>
<dbReference type="EMBL" id="JAJJMB010007553">
    <property type="protein sequence ID" value="KAI3929930.1"/>
    <property type="molecule type" value="Genomic_DNA"/>
</dbReference>
<keyword evidence="6 7" id="KW-0472">Membrane</keyword>
<feature type="transmembrane region" description="Helical" evidence="7">
    <location>
        <begin position="93"/>
        <end position="111"/>
    </location>
</feature>
<dbReference type="PANTHER" id="PTHR31204">
    <property type="entry name" value="SIGMA INTRACELLULAR RECEPTOR 2"/>
    <property type="match status" value="1"/>
</dbReference>
<evidence type="ECO:0000256" key="7">
    <source>
        <dbReference type="PIRNR" id="PIRNR031032"/>
    </source>
</evidence>
<comment type="subcellular location">
    <subcellularLocation>
        <location evidence="1">Endoplasmic reticulum membrane</location>
        <topology evidence="1">Multi-pass membrane protein</topology>
    </subcellularLocation>
</comment>
<evidence type="ECO:0000256" key="5">
    <source>
        <dbReference type="ARBA" id="ARBA00022989"/>
    </source>
</evidence>
<dbReference type="Pfam" id="PF05241">
    <property type="entry name" value="EBP"/>
    <property type="match status" value="1"/>
</dbReference>
<accession>A0AAD4T111</accession>
<dbReference type="Proteomes" id="UP001202328">
    <property type="component" value="Unassembled WGS sequence"/>
</dbReference>
<protein>
    <recommendedName>
        <fullName evidence="8">EXPERA domain-containing protein</fullName>
    </recommendedName>
</protein>
<evidence type="ECO:0000256" key="4">
    <source>
        <dbReference type="ARBA" id="ARBA00022824"/>
    </source>
</evidence>
<keyword evidence="4" id="KW-0256">Endoplasmic reticulum</keyword>
<evidence type="ECO:0000313" key="10">
    <source>
        <dbReference type="Proteomes" id="UP001202328"/>
    </source>
</evidence>
<dbReference type="PIRSF" id="PIRSF031032">
    <property type="entry name" value="TMP_97_prd"/>
    <property type="match status" value="1"/>
</dbReference>
<dbReference type="InterPro" id="IPR033118">
    <property type="entry name" value="EXPERA"/>
</dbReference>
<organism evidence="9 10">
    <name type="scientific">Papaver atlanticum</name>
    <dbReference type="NCBI Taxonomy" id="357466"/>
    <lineage>
        <taxon>Eukaryota</taxon>
        <taxon>Viridiplantae</taxon>
        <taxon>Streptophyta</taxon>
        <taxon>Embryophyta</taxon>
        <taxon>Tracheophyta</taxon>
        <taxon>Spermatophyta</taxon>
        <taxon>Magnoliopsida</taxon>
        <taxon>Ranunculales</taxon>
        <taxon>Papaveraceae</taxon>
        <taxon>Papaveroideae</taxon>
        <taxon>Papaver</taxon>
    </lineage>
</organism>
<dbReference type="GO" id="GO:0005789">
    <property type="term" value="C:endoplasmic reticulum membrane"/>
    <property type="evidence" value="ECO:0007669"/>
    <property type="project" value="UniProtKB-SubCell"/>
</dbReference>
<evidence type="ECO:0000256" key="1">
    <source>
        <dbReference type="ARBA" id="ARBA00004477"/>
    </source>
</evidence>
<evidence type="ECO:0000256" key="3">
    <source>
        <dbReference type="ARBA" id="ARBA00022692"/>
    </source>
</evidence>
<dbReference type="InterPro" id="IPR051987">
    <property type="entry name" value="Sigma-2_receptor-like"/>
</dbReference>
<evidence type="ECO:0000313" key="9">
    <source>
        <dbReference type="EMBL" id="KAI3929930.1"/>
    </source>
</evidence>
<evidence type="ECO:0000256" key="2">
    <source>
        <dbReference type="ARBA" id="ARBA00009096"/>
    </source>
</evidence>